<dbReference type="Proteomes" id="UP000062645">
    <property type="component" value="Chromosome"/>
</dbReference>
<evidence type="ECO:0000313" key="1">
    <source>
        <dbReference type="EMBL" id="ALF52895.1"/>
    </source>
</evidence>
<dbReference type="AlphaFoldDB" id="A0A0M4T172"/>
<dbReference type="EMBL" id="CP012036">
    <property type="protein sequence ID" value="ALF52895.1"/>
    <property type="molecule type" value="Genomic_DNA"/>
</dbReference>
<proteinExistence type="predicted"/>
<name>A0A0M4T172_9NOSO</name>
<organism evidence="1 2">
    <name type="scientific">Nostoc piscinale CENA21</name>
    <dbReference type="NCBI Taxonomy" id="224013"/>
    <lineage>
        <taxon>Bacteria</taxon>
        <taxon>Bacillati</taxon>
        <taxon>Cyanobacteriota</taxon>
        <taxon>Cyanophyceae</taxon>
        <taxon>Nostocales</taxon>
        <taxon>Nostocaceae</taxon>
        <taxon>Nostoc</taxon>
    </lineage>
</organism>
<accession>A0A0M4T172</accession>
<dbReference type="RefSeq" id="WP_062290945.1">
    <property type="nucleotide sequence ID" value="NZ_CP012036.1"/>
</dbReference>
<gene>
    <name evidence="1" type="ORF">ACX27_08550</name>
</gene>
<dbReference type="OrthoDB" id="5197894at2"/>
<evidence type="ECO:0000313" key="2">
    <source>
        <dbReference type="Proteomes" id="UP000062645"/>
    </source>
</evidence>
<dbReference type="STRING" id="224013.ACX27_08550"/>
<sequence>MDLNSVILELEIAELIVTGIAPQDGDRLQLALTTELTRLFTQEGIPHAIVQASQQQYLDGGSFEVKRGMSPEAMGMQIAQAMYGAWKL</sequence>
<dbReference type="KEGG" id="npz:ACX27_08550"/>
<reference evidence="1 2" key="2">
    <citation type="journal article" date="2016" name="Genome Announc.">
        <title>Draft Genome Sequence of the N2-Fixing Cyanobacterium Nostoc piscinale CENA21, Isolated from the Brazilian Amazon Floodplain.</title>
        <authorList>
            <person name="Leao T."/>
            <person name="Guimaraes P.I."/>
            <person name="de Melo A.G."/>
            <person name="Ramos R.T."/>
            <person name="Leao P.N."/>
            <person name="Silva A."/>
            <person name="Fiore M.F."/>
            <person name="Schneider M.P."/>
        </authorList>
    </citation>
    <scope>NUCLEOTIDE SEQUENCE [LARGE SCALE GENOMIC DNA]</scope>
    <source>
        <strain evidence="1 2">CENA21</strain>
    </source>
</reference>
<protein>
    <submittedName>
        <fullName evidence="1">Uncharacterized protein</fullName>
    </submittedName>
</protein>
<dbReference type="PATRIC" id="fig|224013.5.peg.2068"/>
<reference evidence="2" key="1">
    <citation type="submission" date="2015-07" db="EMBL/GenBank/DDBJ databases">
        <title>Genome Of Nitrogen-Fixing Cyanobacterium Nostoc piscinale CENA21 From Solimoes/Amazon River Floodplain Sediments And Comparative Genomics To Uncover Biosynthetic Natural Products Potential.</title>
        <authorList>
            <person name="Leao T.F."/>
            <person name="Leao P.N."/>
            <person name="Guimaraes P.I."/>
            <person name="de Melo A.G.C."/>
            <person name="Ramos R.T.J."/>
            <person name="Silva A."/>
            <person name="Fiore M.F."/>
            <person name="Schneider M.P.C."/>
        </authorList>
    </citation>
    <scope>NUCLEOTIDE SEQUENCE [LARGE SCALE GENOMIC DNA]</scope>
    <source>
        <strain evidence="2">CENA21</strain>
    </source>
</reference>
<keyword evidence="2" id="KW-1185">Reference proteome</keyword>